<protein>
    <recommendedName>
        <fullName evidence="4">Transmembrane protein</fullName>
    </recommendedName>
</protein>
<feature type="transmembrane region" description="Helical" evidence="1">
    <location>
        <begin position="244"/>
        <end position="261"/>
    </location>
</feature>
<dbReference type="KEGG" id="blac:94344674"/>
<keyword evidence="1" id="KW-0812">Transmembrane</keyword>
<keyword evidence="3" id="KW-1185">Reference proteome</keyword>
<dbReference type="EMBL" id="SHOA02000019">
    <property type="protein sequence ID" value="TDH70031.1"/>
    <property type="molecule type" value="Genomic_DNA"/>
</dbReference>
<name>A0A976FP69_BRELC</name>
<keyword evidence="1" id="KW-1133">Transmembrane helix</keyword>
<organism evidence="2 3">
    <name type="scientific">Bremia lactucae</name>
    <name type="common">Lettuce downy mildew</name>
    <dbReference type="NCBI Taxonomy" id="4779"/>
    <lineage>
        <taxon>Eukaryota</taxon>
        <taxon>Sar</taxon>
        <taxon>Stramenopiles</taxon>
        <taxon>Oomycota</taxon>
        <taxon>Peronosporomycetes</taxon>
        <taxon>Peronosporales</taxon>
        <taxon>Peronosporaceae</taxon>
        <taxon>Bremia</taxon>
    </lineage>
</organism>
<sequence>MSQERKRKALEARVFPSISLATVFLRVYLPIARRHLYLFCRWLGINAILEGPCTALTTSSFASSLQDCPLPQLLELLSLMPSLKLLVVALAAVQLTVVNATYLAGNRKSSVDAFYSNPNGRRLVEVKPVSWFGTYASNSGNRRLDQTEEERLFGLGSSKALTHLVKHEKDLNEIERAVEEHFGAHTLAVLQKDARASKALKSEFKALLTRSKEQSLSKEEIKHFTEKIIQEVHKSRKMSKKKKFVLGAGFVAAFIFLGYLYKKSQTPPVEGPKL</sequence>
<evidence type="ECO:0000256" key="1">
    <source>
        <dbReference type="SAM" id="Phobius"/>
    </source>
</evidence>
<dbReference type="GeneID" id="94344674"/>
<evidence type="ECO:0000313" key="2">
    <source>
        <dbReference type="EMBL" id="TDH70031.1"/>
    </source>
</evidence>
<dbReference type="RefSeq" id="XP_067819530.1">
    <property type="nucleotide sequence ID" value="XM_067959003.1"/>
</dbReference>
<gene>
    <name evidence="2" type="ORF">CCR75_000898</name>
</gene>
<dbReference type="AlphaFoldDB" id="A0A976FP69"/>
<accession>A0A976FP69</accession>
<evidence type="ECO:0008006" key="4">
    <source>
        <dbReference type="Google" id="ProtNLM"/>
    </source>
</evidence>
<dbReference type="Proteomes" id="UP000294530">
    <property type="component" value="Unassembled WGS sequence"/>
</dbReference>
<proteinExistence type="predicted"/>
<comment type="caution">
    <text evidence="2">The sequence shown here is derived from an EMBL/GenBank/DDBJ whole genome shotgun (WGS) entry which is preliminary data.</text>
</comment>
<reference evidence="2 3" key="1">
    <citation type="journal article" date="2021" name="Genome Biol.">
        <title>AFLAP: assembly-free linkage analysis pipeline using k-mers from genome sequencing data.</title>
        <authorList>
            <person name="Fletcher K."/>
            <person name="Zhang L."/>
            <person name="Gil J."/>
            <person name="Han R."/>
            <person name="Cavanaugh K."/>
            <person name="Michelmore R."/>
        </authorList>
    </citation>
    <scope>NUCLEOTIDE SEQUENCE [LARGE SCALE GENOMIC DNA]</scope>
    <source>
        <strain evidence="2 3">SF5</strain>
    </source>
</reference>
<evidence type="ECO:0000313" key="3">
    <source>
        <dbReference type="Proteomes" id="UP000294530"/>
    </source>
</evidence>
<feature type="transmembrane region" description="Helical" evidence="1">
    <location>
        <begin position="83"/>
        <end position="104"/>
    </location>
</feature>
<keyword evidence="1" id="KW-0472">Membrane</keyword>